<dbReference type="PANTHER" id="PTHR12526">
    <property type="entry name" value="GLYCOSYLTRANSFERASE"/>
    <property type="match status" value="1"/>
</dbReference>
<dbReference type="Proteomes" id="UP000321479">
    <property type="component" value="Chromosome"/>
</dbReference>
<keyword evidence="1" id="KW-0808">Transferase</keyword>
<name>A0A5B8USV7_9SPHI</name>
<keyword evidence="2" id="KW-1185">Reference proteome</keyword>
<dbReference type="GO" id="GO:0016740">
    <property type="term" value="F:transferase activity"/>
    <property type="evidence" value="ECO:0007669"/>
    <property type="project" value="UniProtKB-KW"/>
</dbReference>
<dbReference type="AlphaFoldDB" id="A0A5B8USV7"/>
<dbReference type="SUPFAM" id="SSF53756">
    <property type="entry name" value="UDP-Glycosyltransferase/glycogen phosphorylase"/>
    <property type="match status" value="1"/>
</dbReference>
<dbReference type="RefSeq" id="WP_147030610.1">
    <property type="nucleotide sequence ID" value="NZ_CP042436.1"/>
</dbReference>
<evidence type="ECO:0000313" key="1">
    <source>
        <dbReference type="EMBL" id="QEC62033.1"/>
    </source>
</evidence>
<organism evidence="1 2">
    <name type="scientific">Mucilaginibacter ginsenosidivorans</name>
    <dbReference type="NCBI Taxonomy" id="398053"/>
    <lineage>
        <taxon>Bacteria</taxon>
        <taxon>Pseudomonadati</taxon>
        <taxon>Bacteroidota</taxon>
        <taxon>Sphingobacteriia</taxon>
        <taxon>Sphingobacteriales</taxon>
        <taxon>Sphingobacteriaceae</taxon>
        <taxon>Mucilaginibacter</taxon>
    </lineage>
</organism>
<protein>
    <submittedName>
        <fullName evidence="1">Glycosyltransferase family 4 protein</fullName>
    </submittedName>
</protein>
<dbReference type="EMBL" id="CP042436">
    <property type="protein sequence ID" value="QEC62033.1"/>
    <property type="molecule type" value="Genomic_DNA"/>
</dbReference>
<proteinExistence type="predicted"/>
<dbReference type="Gene3D" id="3.40.50.2000">
    <property type="entry name" value="Glycogen Phosphorylase B"/>
    <property type="match status" value="2"/>
</dbReference>
<evidence type="ECO:0000313" key="2">
    <source>
        <dbReference type="Proteomes" id="UP000321479"/>
    </source>
</evidence>
<dbReference type="KEGG" id="mgin:FRZ54_05320"/>
<accession>A0A5B8USV7</accession>
<reference evidence="1 2" key="1">
    <citation type="journal article" date="2017" name="Curr. Microbiol.">
        <title>Mucilaginibacter ginsenosidivorans sp. nov., Isolated from Soil of Ginseng Field.</title>
        <authorList>
            <person name="Kim M.M."/>
            <person name="Siddiqi M.Z."/>
            <person name="Im W.T."/>
        </authorList>
    </citation>
    <scope>NUCLEOTIDE SEQUENCE [LARGE SCALE GENOMIC DNA]</scope>
    <source>
        <strain evidence="1 2">Gsoil 3017</strain>
    </source>
</reference>
<dbReference type="Pfam" id="PF13692">
    <property type="entry name" value="Glyco_trans_1_4"/>
    <property type="match status" value="1"/>
</dbReference>
<gene>
    <name evidence="1" type="ORF">FRZ54_05320</name>
</gene>
<sequence length="361" mass="41405">MPSEKRNKRILVLCPYPIGCAPGQRLKFEQYYENWRANGFEVEVSPFMSDEMQKIVYKKGYLFAKIAGTIGGYFRRYRDLFRAGRYDIIYVFLWITPFGPPITEWLVRALSKKMIYDIDDLVYMGRTSRYNKFIKFLKSASKINFLIKRSDHVLVSTDELRSYSGKFNKNLSMIPATIDVKKYPYPATHMSGTVVIGWSGSQTTSKYLHLIDSVLKYLAANHNIKIMVMGDDDFELDGVDIELLHWTADSEITNLQKFDIGLHPLPDEQWAYGKSGGKLVQYMAAGIPIVATALGPNFKVIRDGYNGFLVTGEQEWIDRLVVLITDHELRKKMGENSRRFAEENSSVEANAGKYLAVFDKL</sequence>
<dbReference type="OrthoDB" id="9815351at2"/>